<name>A0A512DH85_9CELL</name>
<evidence type="ECO:0008006" key="3">
    <source>
        <dbReference type="Google" id="ProtNLM"/>
    </source>
</evidence>
<accession>A0A512DH85</accession>
<comment type="caution">
    <text evidence="1">The sequence shown here is derived from an EMBL/GenBank/DDBJ whole genome shotgun (WGS) entry which is preliminary data.</text>
</comment>
<dbReference type="AlphaFoldDB" id="A0A512DH85"/>
<evidence type="ECO:0000313" key="1">
    <source>
        <dbReference type="EMBL" id="GEO35825.1"/>
    </source>
</evidence>
<reference evidence="1 2" key="1">
    <citation type="submission" date="2019-07" db="EMBL/GenBank/DDBJ databases">
        <title>Whole genome shotgun sequence of Cellulomonas aerilata NBRC 106308.</title>
        <authorList>
            <person name="Hosoyama A."/>
            <person name="Uohara A."/>
            <person name="Ohji S."/>
            <person name="Ichikawa N."/>
        </authorList>
    </citation>
    <scope>NUCLEOTIDE SEQUENCE [LARGE SCALE GENOMIC DNA]</scope>
    <source>
        <strain evidence="1 2">NBRC 106308</strain>
    </source>
</reference>
<gene>
    <name evidence="1" type="ORF">CAE01nite_35500</name>
</gene>
<evidence type="ECO:0000313" key="2">
    <source>
        <dbReference type="Proteomes" id="UP000321181"/>
    </source>
</evidence>
<protein>
    <recommendedName>
        <fullName evidence="3">DUF2505 domain-containing protein</fullName>
    </recommendedName>
</protein>
<dbReference type="Proteomes" id="UP000321181">
    <property type="component" value="Unassembled WGS sequence"/>
</dbReference>
<organism evidence="1 2">
    <name type="scientific">Cellulomonas aerilata</name>
    <dbReference type="NCBI Taxonomy" id="515326"/>
    <lineage>
        <taxon>Bacteria</taxon>
        <taxon>Bacillati</taxon>
        <taxon>Actinomycetota</taxon>
        <taxon>Actinomycetes</taxon>
        <taxon>Micrococcales</taxon>
        <taxon>Cellulomonadaceae</taxon>
        <taxon>Cellulomonas</taxon>
    </lineage>
</organism>
<dbReference type="Pfam" id="PF10698">
    <property type="entry name" value="DUF2505"/>
    <property type="match status" value="1"/>
</dbReference>
<dbReference type="RefSeq" id="WP_246131327.1">
    <property type="nucleotide sequence ID" value="NZ_BAAARM010000003.1"/>
</dbReference>
<proteinExistence type="predicted"/>
<dbReference type="SUPFAM" id="SSF55961">
    <property type="entry name" value="Bet v1-like"/>
    <property type="match status" value="1"/>
</dbReference>
<dbReference type="InterPro" id="IPR019639">
    <property type="entry name" value="DUF2505"/>
</dbReference>
<keyword evidence="2" id="KW-1185">Reference proteome</keyword>
<dbReference type="EMBL" id="BJYY01000023">
    <property type="protein sequence ID" value="GEO35825.1"/>
    <property type="molecule type" value="Genomic_DNA"/>
</dbReference>
<dbReference type="InterPro" id="IPR023393">
    <property type="entry name" value="START-like_dom_sf"/>
</dbReference>
<sequence length="167" mass="17087">MHVRVELRYAAPVPAVAAMLADVGYTRARVEASGAGVLQADVSGTAAGAVTVTTRRSTPSDQIPAQARAFVGSTLEVRQVEAWEAPTADDGARRGTVVVEIPGAPVRLTGTVTLKPDGPDASVLTYDGELKAGVPLFAAAIEQAAAGAVRSALQAEQDAGARWLAAR</sequence>
<dbReference type="Gene3D" id="3.30.530.20">
    <property type="match status" value="1"/>
</dbReference>